<dbReference type="NCBIfam" id="TIGR02404">
    <property type="entry name" value="trehalos_R_Bsub"/>
    <property type="match status" value="1"/>
</dbReference>
<keyword evidence="7" id="KW-1185">Reference proteome</keyword>
<dbReference type="PANTHER" id="PTHR44846">
    <property type="entry name" value="MANNOSYL-D-GLYCERATE TRANSPORT/METABOLISM SYSTEM REPRESSOR MNGR-RELATED"/>
    <property type="match status" value="1"/>
</dbReference>
<keyword evidence="1" id="KW-0805">Transcription regulation</keyword>
<dbReference type="SUPFAM" id="SSF64288">
    <property type="entry name" value="Chorismate lyase-like"/>
    <property type="match status" value="1"/>
</dbReference>
<name>A0ABV2JMS7_9STRE</name>
<dbReference type="PROSITE" id="PS50949">
    <property type="entry name" value="HTH_GNTR"/>
    <property type="match status" value="1"/>
</dbReference>
<evidence type="ECO:0000256" key="1">
    <source>
        <dbReference type="ARBA" id="ARBA00023015"/>
    </source>
</evidence>
<dbReference type="InterPro" id="IPR028978">
    <property type="entry name" value="Chorismate_lyase_/UTRA_dom_sf"/>
</dbReference>
<dbReference type="Gene3D" id="3.40.1410.10">
    <property type="entry name" value="Chorismate lyase-like"/>
    <property type="match status" value="1"/>
</dbReference>
<evidence type="ECO:0000313" key="6">
    <source>
        <dbReference type="EMBL" id="MET3645233.1"/>
    </source>
</evidence>
<feature type="domain" description="HTH gntR-type" evidence="5">
    <location>
        <begin position="1"/>
        <end position="69"/>
    </location>
</feature>
<comment type="caution">
    <text evidence="6">The sequence shown here is derived from an EMBL/GenBank/DDBJ whole genome shotgun (WGS) entry which is preliminary data.</text>
</comment>
<organism evidence="6 7">
    <name type="scientific">Streptococcus gallinaceus</name>
    <dbReference type="NCBI Taxonomy" id="165758"/>
    <lineage>
        <taxon>Bacteria</taxon>
        <taxon>Bacillati</taxon>
        <taxon>Bacillota</taxon>
        <taxon>Bacilli</taxon>
        <taxon>Lactobacillales</taxon>
        <taxon>Streptococcaceae</taxon>
        <taxon>Streptococcus</taxon>
    </lineage>
</organism>
<dbReference type="InterPro" id="IPR000524">
    <property type="entry name" value="Tscrpt_reg_HTH_GntR"/>
</dbReference>
<dbReference type="CDD" id="cd07377">
    <property type="entry name" value="WHTH_GntR"/>
    <property type="match status" value="1"/>
</dbReference>
<evidence type="ECO:0000313" key="7">
    <source>
        <dbReference type="Proteomes" id="UP001549055"/>
    </source>
</evidence>
<keyword evidence="2" id="KW-0238">DNA-binding</keyword>
<dbReference type="InterPro" id="IPR011663">
    <property type="entry name" value="UTRA"/>
</dbReference>
<proteinExistence type="predicted"/>
<dbReference type="RefSeq" id="WP_354281744.1">
    <property type="nucleotide sequence ID" value="NZ_JBEPMK010000008.1"/>
</dbReference>
<dbReference type="SMART" id="SM00866">
    <property type="entry name" value="UTRA"/>
    <property type="match status" value="1"/>
</dbReference>
<keyword evidence="3" id="KW-0804">Transcription</keyword>
<reference evidence="6 7" key="1">
    <citation type="submission" date="2024-06" db="EMBL/GenBank/DDBJ databases">
        <title>Genomic Encyclopedia of Type Strains, Phase IV (KMG-IV): sequencing the most valuable type-strain genomes for metagenomic binning, comparative biology and taxonomic classification.</title>
        <authorList>
            <person name="Goeker M."/>
        </authorList>
    </citation>
    <scope>NUCLEOTIDE SEQUENCE [LARGE SCALE GENOMIC DNA]</scope>
    <source>
        <strain evidence="6 7">DSM 15349</strain>
    </source>
</reference>
<evidence type="ECO:0000256" key="4">
    <source>
        <dbReference type="NCBIfam" id="TIGR02404"/>
    </source>
</evidence>
<evidence type="ECO:0000256" key="3">
    <source>
        <dbReference type="ARBA" id="ARBA00023163"/>
    </source>
</evidence>
<dbReference type="Gene3D" id="1.10.10.10">
    <property type="entry name" value="Winged helix-like DNA-binding domain superfamily/Winged helix DNA-binding domain"/>
    <property type="match status" value="1"/>
</dbReference>
<dbReference type="InterPro" id="IPR012770">
    <property type="entry name" value="TreR"/>
</dbReference>
<dbReference type="SUPFAM" id="SSF46785">
    <property type="entry name" value="Winged helix' DNA-binding domain"/>
    <property type="match status" value="1"/>
</dbReference>
<protein>
    <recommendedName>
        <fullName evidence="4">Trehalose operon repressor</fullName>
    </recommendedName>
</protein>
<dbReference type="PANTHER" id="PTHR44846:SF12">
    <property type="entry name" value="HTH-TYPE TRANSCRIPTIONAL REGULATOR TRER"/>
    <property type="match status" value="1"/>
</dbReference>
<accession>A0ABV2JMS7</accession>
<dbReference type="SMART" id="SM00345">
    <property type="entry name" value="HTH_GNTR"/>
    <property type="match status" value="1"/>
</dbReference>
<dbReference type="Pfam" id="PF07702">
    <property type="entry name" value="UTRA"/>
    <property type="match status" value="1"/>
</dbReference>
<dbReference type="InterPro" id="IPR036390">
    <property type="entry name" value="WH_DNA-bd_sf"/>
</dbReference>
<evidence type="ECO:0000256" key="2">
    <source>
        <dbReference type="ARBA" id="ARBA00023125"/>
    </source>
</evidence>
<dbReference type="EMBL" id="JBEPMK010000008">
    <property type="protein sequence ID" value="MET3645233.1"/>
    <property type="molecule type" value="Genomic_DNA"/>
</dbReference>
<evidence type="ECO:0000259" key="5">
    <source>
        <dbReference type="PROSITE" id="PS50949"/>
    </source>
</evidence>
<dbReference type="PRINTS" id="PR00035">
    <property type="entry name" value="HTHGNTR"/>
</dbReference>
<dbReference type="Pfam" id="PF00392">
    <property type="entry name" value="GntR"/>
    <property type="match status" value="1"/>
</dbReference>
<dbReference type="InterPro" id="IPR050679">
    <property type="entry name" value="Bact_HTH_transcr_reg"/>
</dbReference>
<dbReference type="Proteomes" id="UP001549055">
    <property type="component" value="Unassembled WGS sequence"/>
</dbReference>
<gene>
    <name evidence="6" type="ORF">ABID27_001882</name>
</gene>
<dbReference type="InterPro" id="IPR036388">
    <property type="entry name" value="WH-like_DNA-bd_sf"/>
</dbReference>
<sequence length="245" mass="28846">MRKYQEIFNDLKEKIIQHVYPVNSLLPTEERLQEQYQASRATIRKSLEMLTEQGFIRRQQGRGTLVIQSEQLNFPLSGLNSYREVSTSMNLNVHTQMISLEKKKVTSSLAKQSGFRTGQEVWKIIRIRYLEGKPAIVDTDYFRTDLVPEMPREAVEDSIYAYVEEELGLSIAYARKEITVEHTSLQEKIWLDTRDESLVLIKSEVFLEDGPQFQYTESRHRLDKFKFIDYARRKRLKRDANEGDN</sequence>